<gene>
    <name evidence="2" type="ORF">LWI29_000005</name>
</gene>
<dbReference type="InterPro" id="IPR018289">
    <property type="entry name" value="MULE_transposase_dom"/>
</dbReference>
<comment type="caution">
    <text evidence="2">The sequence shown here is derived from an EMBL/GenBank/DDBJ whole genome shotgun (WGS) entry which is preliminary data.</text>
</comment>
<protein>
    <recommendedName>
        <fullName evidence="1">MULE transposase domain-containing protein</fullName>
    </recommendedName>
</protein>
<dbReference type="Proteomes" id="UP001168877">
    <property type="component" value="Unassembled WGS sequence"/>
</dbReference>
<organism evidence="2 3">
    <name type="scientific">Acer saccharum</name>
    <name type="common">Sugar maple</name>
    <dbReference type="NCBI Taxonomy" id="4024"/>
    <lineage>
        <taxon>Eukaryota</taxon>
        <taxon>Viridiplantae</taxon>
        <taxon>Streptophyta</taxon>
        <taxon>Embryophyta</taxon>
        <taxon>Tracheophyta</taxon>
        <taxon>Spermatophyta</taxon>
        <taxon>Magnoliopsida</taxon>
        <taxon>eudicotyledons</taxon>
        <taxon>Gunneridae</taxon>
        <taxon>Pentapetalae</taxon>
        <taxon>rosids</taxon>
        <taxon>malvids</taxon>
        <taxon>Sapindales</taxon>
        <taxon>Sapindaceae</taxon>
        <taxon>Hippocastanoideae</taxon>
        <taxon>Acereae</taxon>
        <taxon>Acer</taxon>
    </lineage>
</organism>
<dbReference type="PANTHER" id="PTHR31973:SF195">
    <property type="entry name" value="MUDR FAMILY TRANSPOSASE"/>
    <property type="match status" value="1"/>
</dbReference>
<dbReference type="EMBL" id="JAUESC010000386">
    <property type="protein sequence ID" value="KAK0575407.1"/>
    <property type="molecule type" value="Genomic_DNA"/>
</dbReference>
<sequence length="388" mass="44692">MVMLIVNYDGVWEDVDFNPKTIFLLAVTPKDTLKTLSDKICDRFGLNCDAVDMKPVVSIDATHLTGSLKGVLLIASAKDGDSKIYPLAFGFAASECKGSWTWFLSELKKGIGSPQDLVIVSDRHRGIISAMNEVFPYAQHAFCVFHIAQKFRRSSKNQSLARQFFYNACYQHRRDDCDIDLQQMAACNQRCCDSLKDLLDVTIEYKKVVERNEARSRSRSTVVESRVAELERDVYRLKNTKSTSLVDRLRRQEGWVTRNQHYVNPSVRVYLPWATSHYTRDMESESSHDENELGRWYRVVSQVSRSSEAIKLLLDEFIALNEVKKKNASKKIAGRISLEARVDQLETDVETLKRIDKPRKAVSLRDRFNRRRRPFSLKDLTSTSRNFL</sequence>
<keyword evidence="3" id="KW-1185">Reference proteome</keyword>
<dbReference type="Pfam" id="PF10551">
    <property type="entry name" value="MULE"/>
    <property type="match status" value="1"/>
</dbReference>
<evidence type="ECO:0000313" key="2">
    <source>
        <dbReference type="EMBL" id="KAK0575407.1"/>
    </source>
</evidence>
<accession>A0AA39RKR8</accession>
<proteinExistence type="predicted"/>
<evidence type="ECO:0000313" key="3">
    <source>
        <dbReference type="Proteomes" id="UP001168877"/>
    </source>
</evidence>
<name>A0AA39RKR8_ACESA</name>
<reference evidence="2" key="1">
    <citation type="journal article" date="2022" name="Plant J.">
        <title>Strategies of tolerance reflected in two North American maple genomes.</title>
        <authorList>
            <person name="McEvoy S.L."/>
            <person name="Sezen U.U."/>
            <person name="Trouern-Trend A."/>
            <person name="McMahon S.M."/>
            <person name="Schaberg P.G."/>
            <person name="Yang J."/>
            <person name="Wegrzyn J.L."/>
            <person name="Swenson N.G."/>
        </authorList>
    </citation>
    <scope>NUCLEOTIDE SEQUENCE</scope>
    <source>
        <strain evidence="2">NS2018</strain>
    </source>
</reference>
<feature type="domain" description="MULE transposase" evidence="1">
    <location>
        <begin position="56"/>
        <end position="150"/>
    </location>
</feature>
<dbReference type="PANTHER" id="PTHR31973">
    <property type="entry name" value="POLYPROTEIN, PUTATIVE-RELATED"/>
    <property type="match status" value="1"/>
</dbReference>
<reference evidence="2" key="2">
    <citation type="submission" date="2023-06" db="EMBL/GenBank/DDBJ databases">
        <authorList>
            <person name="Swenson N.G."/>
            <person name="Wegrzyn J.L."/>
            <person name="Mcevoy S.L."/>
        </authorList>
    </citation>
    <scope>NUCLEOTIDE SEQUENCE</scope>
    <source>
        <strain evidence="2">NS2018</strain>
        <tissue evidence="2">Leaf</tissue>
    </source>
</reference>
<evidence type="ECO:0000259" key="1">
    <source>
        <dbReference type="Pfam" id="PF10551"/>
    </source>
</evidence>
<dbReference type="AlphaFoldDB" id="A0AA39RKR8"/>